<comment type="cofactor">
    <cofactor evidence="1">
        <name>Mg(2+)</name>
        <dbReference type="ChEBI" id="CHEBI:18420"/>
    </cofactor>
</comment>
<dbReference type="Pfam" id="PF00293">
    <property type="entry name" value="NUDIX"/>
    <property type="match status" value="1"/>
</dbReference>
<proteinExistence type="predicted"/>
<feature type="domain" description="Nudix hydrolase" evidence="3">
    <location>
        <begin position="21"/>
        <end position="146"/>
    </location>
</feature>
<keyword evidence="2" id="KW-0378">Hydrolase</keyword>
<organism evidence="4 5">
    <name type="scientific">Sphingomonas jejuensis</name>
    <dbReference type="NCBI Taxonomy" id="904715"/>
    <lineage>
        <taxon>Bacteria</taxon>
        <taxon>Pseudomonadati</taxon>
        <taxon>Pseudomonadota</taxon>
        <taxon>Alphaproteobacteria</taxon>
        <taxon>Sphingomonadales</taxon>
        <taxon>Sphingomonadaceae</taxon>
        <taxon>Sphingomonas</taxon>
    </lineage>
</organism>
<evidence type="ECO:0000259" key="3">
    <source>
        <dbReference type="PROSITE" id="PS51462"/>
    </source>
</evidence>
<dbReference type="EMBL" id="JAATJE010000001">
    <property type="protein sequence ID" value="NJC33074.1"/>
    <property type="molecule type" value="Genomic_DNA"/>
</dbReference>
<dbReference type="PANTHER" id="PTHR43046:SF14">
    <property type="entry name" value="MUTT_NUDIX FAMILY PROTEIN"/>
    <property type="match status" value="1"/>
</dbReference>
<dbReference type="SUPFAM" id="SSF55811">
    <property type="entry name" value="Nudix"/>
    <property type="match status" value="1"/>
</dbReference>
<dbReference type="RefSeq" id="WP_167952758.1">
    <property type="nucleotide sequence ID" value="NZ_JAATJE010000001.1"/>
</dbReference>
<evidence type="ECO:0000256" key="2">
    <source>
        <dbReference type="ARBA" id="ARBA00022801"/>
    </source>
</evidence>
<dbReference type="PANTHER" id="PTHR43046">
    <property type="entry name" value="GDP-MANNOSE MANNOSYL HYDROLASE"/>
    <property type="match status" value="1"/>
</dbReference>
<comment type="caution">
    <text evidence="4">The sequence shown here is derived from an EMBL/GenBank/DDBJ whole genome shotgun (WGS) entry which is preliminary data.</text>
</comment>
<dbReference type="Gene3D" id="3.90.79.10">
    <property type="entry name" value="Nucleoside Triphosphate Pyrophosphohydrolase"/>
    <property type="match status" value="1"/>
</dbReference>
<reference evidence="4 5" key="1">
    <citation type="submission" date="2020-03" db="EMBL/GenBank/DDBJ databases">
        <title>Genomic Encyclopedia of Type Strains, Phase IV (KMG-IV): sequencing the most valuable type-strain genomes for metagenomic binning, comparative biology and taxonomic classification.</title>
        <authorList>
            <person name="Goeker M."/>
        </authorList>
    </citation>
    <scope>NUCLEOTIDE SEQUENCE [LARGE SCALE GENOMIC DNA]</scope>
    <source>
        <strain evidence="4 5">DSM 27651</strain>
    </source>
</reference>
<dbReference type="PROSITE" id="PS51462">
    <property type="entry name" value="NUDIX"/>
    <property type="match status" value="1"/>
</dbReference>
<evidence type="ECO:0000256" key="1">
    <source>
        <dbReference type="ARBA" id="ARBA00001946"/>
    </source>
</evidence>
<evidence type="ECO:0000313" key="4">
    <source>
        <dbReference type="EMBL" id="NJC33074.1"/>
    </source>
</evidence>
<sequence length="153" mass="16977">MRPLIDLAYRARRRLLALTGWATAGAKVMVHDRSGRLLLVRNRYGRTDRWVLPGGGIKRRESPQAAGAREVLEETGCRVTGMEATGVFQSKAEGRRDTVHLFSGVTDDTPVPDGVEIAEARFFALDALPKGLSPATRRRLDEIAGRRQPDGRW</sequence>
<gene>
    <name evidence="4" type="ORF">GGR88_000548</name>
</gene>
<protein>
    <submittedName>
        <fullName evidence="4">8-oxo-dGTP pyrophosphatase MutT (NUDIX family)</fullName>
    </submittedName>
</protein>
<evidence type="ECO:0000313" key="5">
    <source>
        <dbReference type="Proteomes" id="UP000734218"/>
    </source>
</evidence>
<keyword evidence="5" id="KW-1185">Reference proteome</keyword>
<dbReference type="InterPro" id="IPR000086">
    <property type="entry name" value="NUDIX_hydrolase_dom"/>
</dbReference>
<dbReference type="Proteomes" id="UP000734218">
    <property type="component" value="Unassembled WGS sequence"/>
</dbReference>
<dbReference type="InterPro" id="IPR015797">
    <property type="entry name" value="NUDIX_hydrolase-like_dom_sf"/>
</dbReference>
<name>A0ABX0XIC0_9SPHN</name>
<accession>A0ABX0XIC0</accession>